<keyword evidence="7 12" id="KW-1133">Transmembrane helix</keyword>
<feature type="transmembrane region" description="Helical" evidence="12">
    <location>
        <begin position="46"/>
        <end position="68"/>
    </location>
</feature>
<protein>
    <recommendedName>
        <fullName evidence="3">Molybdate-anion transporter</fullName>
    </recommendedName>
    <alternativeName>
        <fullName evidence="10">Major facilitator superfamily domain-containing protein 5</fullName>
    </alternativeName>
    <alternativeName>
        <fullName evidence="11">Molybdate transporter 2 homolog</fullName>
    </alternativeName>
</protein>
<accession>A0A7S0F0G8</accession>
<feature type="transmembrane region" description="Helical" evidence="12">
    <location>
        <begin position="199"/>
        <end position="219"/>
    </location>
</feature>
<keyword evidence="9 12" id="KW-0472">Membrane</keyword>
<dbReference type="Gene3D" id="1.20.1250.20">
    <property type="entry name" value="MFS general substrate transporter like domains"/>
    <property type="match status" value="1"/>
</dbReference>
<name>A0A7S0F0G8_9CRYP</name>
<dbReference type="AlphaFoldDB" id="A0A7S0F0G8"/>
<dbReference type="Pfam" id="PF05631">
    <property type="entry name" value="MFS_5"/>
    <property type="match status" value="1"/>
</dbReference>
<feature type="transmembrane region" description="Helical" evidence="12">
    <location>
        <begin position="408"/>
        <end position="428"/>
    </location>
</feature>
<evidence type="ECO:0000256" key="1">
    <source>
        <dbReference type="ARBA" id="ARBA00003019"/>
    </source>
</evidence>
<dbReference type="GO" id="GO:0006811">
    <property type="term" value="P:monoatomic ion transport"/>
    <property type="evidence" value="ECO:0007669"/>
    <property type="project" value="UniProtKB-KW"/>
</dbReference>
<dbReference type="GO" id="GO:0005886">
    <property type="term" value="C:plasma membrane"/>
    <property type="evidence" value="ECO:0007669"/>
    <property type="project" value="UniProtKB-SubCell"/>
</dbReference>
<dbReference type="PANTHER" id="PTHR23516:SF1">
    <property type="entry name" value="MOLYBDATE-ANION TRANSPORTER"/>
    <property type="match status" value="1"/>
</dbReference>
<dbReference type="InterPro" id="IPR008509">
    <property type="entry name" value="MOT2/MFSD5"/>
</dbReference>
<keyword evidence="4" id="KW-0813">Transport</keyword>
<proteinExistence type="predicted"/>
<evidence type="ECO:0000256" key="5">
    <source>
        <dbReference type="ARBA" id="ARBA00022475"/>
    </source>
</evidence>
<dbReference type="PANTHER" id="PTHR23516">
    <property type="entry name" value="SAM (S-ADENOSYL METHIONINE) TRANSPORTER"/>
    <property type="match status" value="1"/>
</dbReference>
<feature type="transmembrane region" description="Helical" evidence="12">
    <location>
        <begin position="166"/>
        <end position="187"/>
    </location>
</feature>
<evidence type="ECO:0000256" key="8">
    <source>
        <dbReference type="ARBA" id="ARBA00023065"/>
    </source>
</evidence>
<keyword evidence="8" id="KW-0406">Ion transport</keyword>
<feature type="chain" id="PRO_5031510962" description="Molybdate-anion transporter" evidence="13">
    <location>
        <begin position="23"/>
        <end position="464"/>
    </location>
</feature>
<evidence type="ECO:0000313" key="14">
    <source>
        <dbReference type="EMBL" id="CAD8498575.1"/>
    </source>
</evidence>
<evidence type="ECO:0000256" key="7">
    <source>
        <dbReference type="ARBA" id="ARBA00022989"/>
    </source>
</evidence>
<keyword evidence="13" id="KW-0732">Signal</keyword>
<evidence type="ECO:0000256" key="6">
    <source>
        <dbReference type="ARBA" id="ARBA00022692"/>
    </source>
</evidence>
<reference evidence="14" key="1">
    <citation type="submission" date="2021-01" db="EMBL/GenBank/DDBJ databases">
        <authorList>
            <person name="Corre E."/>
            <person name="Pelletier E."/>
            <person name="Niang G."/>
            <person name="Scheremetjew M."/>
            <person name="Finn R."/>
            <person name="Kale V."/>
            <person name="Holt S."/>
            <person name="Cochrane G."/>
            <person name="Meng A."/>
            <person name="Brown T."/>
            <person name="Cohen L."/>
        </authorList>
    </citation>
    <scope>NUCLEOTIDE SEQUENCE</scope>
    <source>
        <strain evidence="14">CCMP325</strain>
    </source>
</reference>
<organism evidence="14">
    <name type="scientific">Hanusia phi</name>
    <dbReference type="NCBI Taxonomy" id="3032"/>
    <lineage>
        <taxon>Eukaryota</taxon>
        <taxon>Cryptophyceae</taxon>
        <taxon>Pyrenomonadales</taxon>
        <taxon>Geminigeraceae</taxon>
        <taxon>Hanusia</taxon>
    </lineage>
</organism>
<keyword evidence="5" id="KW-1003">Cell membrane</keyword>
<dbReference type="SUPFAM" id="SSF103473">
    <property type="entry name" value="MFS general substrate transporter"/>
    <property type="match status" value="1"/>
</dbReference>
<feature type="transmembrane region" description="Helical" evidence="12">
    <location>
        <begin position="128"/>
        <end position="154"/>
    </location>
</feature>
<gene>
    <name evidence="14" type="ORF">HPHI1048_LOCUS18318</name>
</gene>
<feature type="transmembrane region" description="Helical" evidence="12">
    <location>
        <begin position="346"/>
        <end position="369"/>
    </location>
</feature>
<feature type="transmembrane region" description="Helical" evidence="12">
    <location>
        <begin position="293"/>
        <end position="311"/>
    </location>
</feature>
<keyword evidence="6 12" id="KW-0812">Transmembrane</keyword>
<dbReference type="CDD" id="cd17487">
    <property type="entry name" value="MFS_MFSD5_like"/>
    <property type="match status" value="1"/>
</dbReference>
<dbReference type="EMBL" id="HBEO01027150">
    <property type="protein sequence ID" value="CAD8498575.1"/>
    <property type="molecule type" value="Transcribed_RNA"/>
</dbReference>
<feature type="transmembrane region" description="Helical" evidence="12">
    <location>
        <begin position="323"/>
        <end position="340"/>
    </location>
</feature>
<feature type="transmembrane region" description="Helical" evidence="12">
    <location>
        <begin position="381"/>
        <end position="402"/>
    </location>
</feature>
<feature type="signal peptide" evidence="13">
    <location>
        <begin position="1"/>
        <end position="22"/>
    </location>
</feature>
<evidence type="ECO:0000256" key="10">
    <source>
        <dbReference type="ARBA" id="ARBA00030646"/>
    </source>
</evidence>
<evidence type="ECO:0000256" key="2">
    <source>
        <dbReference type="ARBA" id="ARBA00004651"/>
    </source>
</evidence>
<sequence>MGFTLILVVLCVLCALIQWSQRRDTGQAGMPGGNVSGEFKRQQTAYMIAYCCAVTADWLQGPYVYALYEYYKFSKQEIGILFIAGFGSSAIFGTFVGGFADKYGRKLSCQIYCITYALSCVTKHSSSFWWLLVGRLLGGISTSILFSCFESWLVGNHNAFFFPADWLNQTFSIATVGNAITAIASGWLGGFVRDTFDSLVAPFDLAIVFLIAASITISWKWQENKGDSGMGGMVLPSGKNDDRNKLKVALERMRRDPKIAVLGMIQSLFEGAMYIFVFMWTPKLEGFFKPLPHGRVFGCFMACMMLGSSSLKYLSSWQPPVKYLRELYVISGIMMAIPALGLQEGYSTVSCFFIFEWCCGLYFPSIGIVKSKYVPEEVRATIYNIFRIPLNVIVVAVLANLGSISDNFVFSMCSIFLFLAAILQHVFIGMVGDHEGKAASLAAAENLTAELSHLTHYEPGEGKE</sequence>
<evidence type="ECO:0000256" key="9">
    <source>
        <dbReference type="ARBA" id="ARBA00023136"/>
    </source>
</evidence>
<dbReference type="GO" id="GO:0015098">
    <property type="term" value="F:molybdate ion transmembrane transporter activity"/>
    <property type="evidence" value="ECO:0007669"/>
    <property type="project" value="InterPro"/>
</dbReference>
<evidence type="ECO:0000256" key="3">
    <source>
        <dbReference type="ARBA" id="ARBA00021242"/>
    </source>
</evidence>
<feature type="transmembrane region" description="Helical" evidence="12">
    <location>
        <begin position="259"/>
        <end position="281"/>
    </location>
</feature>
<evidence type="ECO:0000256" key="12">
    <source>
        <dbReference type="SAM" id="Phobius"/>
    </source>
</evidence>
<comment type="function">
    <text evidence="1">Mediates high-affinity intracellular uptake of the rare oligo-element molybdenum.</text>
</comment>
<dbReference type="InterPro" id="IPR036259">
    <property type="entry name" value="MFS_trans_sf"/>
</dbReference>
<evidence type="ECO:0000256" key="4">
    <source>
        <dbReference type="ARBA" id="ARBA00022448"/>
    </source>
</evidence>
<comment type="subcellular location">
    <subcellularLocation>
        <location evidence="2">Cell membrane</location>
        <topology evidence="2">Multi-pass membrane protein</topology>
    </subcellularLocation>
</comment>
<evidence type="ECO:0000256" key="13">
    <source>
        <dbReference type="SAM" id="SignalP"/>
    </source>
</evidence>
<evidence type="ECO:0000256" key="11">
    <source>
        <dbReference type="ARBA" id="ARBA00032555"/>
    </source>
</evidence>
<feature type="transmembrane region" description="Helical" evidence="12">
    <location>
        <begin position="80"/>
        <end position="100"/>
    </location>
</feature>